<dbReference type="RefSeq" id="WP_015325582.1">
    <property type="nucleotide sequence ID" value="NC_019977.1"/>
</dbReference>
<dbReference type="GeneID" id="14408334"/>
<accession>L0KY97</accession>
<evidence type="ECO:0000313" key="2">
    <source>
        <dbReference type="Proteomes" id="UP000010866"/>
    </source>
</evidence>
<dbReference type="Proteomes" id="UP000010866">
    <property type="component" value="Chromosome"/>
</dbReference>
<dbReference type="HOGENOM" id="CLU_088480_0_0_2"/>
<protein>
    <recommendedName>
        <fullName evidence="3">DUF429 domain-containing protein</fullName>
    </recommendedName>
</protein>
<proteinExistence type="predicted"/>
<dbReference type="OrthoDB" id="137783at2157"/>
<name>L0KY97_METHD</name>
<dbReference type="AlphaFoldDB" id="L0KY97"/>
<dbReference type="KEGG" id="mhz:Metho_2256"/>
<organism evidence="1 2">
    <name type="scientific">Methanomethylovorans hollandica (strain DSM 15978 / NBRC 107637 / DMS1)</name>
    <dbReference type="NCBI Taxonomy" id="867904"/>
    <lineage>
        <taxon>Archaea</taxon>
        <taxon>Methanobacteriati</taxon>
        <taxon>Methanobacteriota</taxon>
        <taxon>Stenosarchaea group</taxon>
        <taxon>Methanomicrobia</taxon>
        <taxon>Methanosarcinales</taxon>
        <taxon>Methanosarcinaceae</taxon>
        <taxon>Methanomethylovorans</taxon>
    </lineage>
</organism>
<reference evidence="2" key="1">
    <citation type="submission" date="2012-02" db="EMBL/GenBank/DDBJ databases">
        <title>Complete sequence of chromosome of Methanomethylovorans hollandica DSM 15978.</title>
        <authorList>
            <person name="Lucas S."/>
            <person name="Copeland A."/>
            <person name="Lapidus A."/>
            <person name="Glavina del Rio T."/>
            <person name="Dalin E."/>
            <person name="Tice H."/>
            <person name="Bruce D."/>
            <person name="Goodwin L."/>
            <person name="Pitluck S."/>
            <person name="Peters L."/>
            <person name="Mikhailova N."/>
            <person name="Held B."/>
            <person name="Kyrpides N."/>
            <person name="Mavromatis K."/>
            <person name="Ivanova N."/>
            <person name="Brettin T."/>
            <person name="Detter J.C."/>
            <person name="Han C."/>
            <person name="Larimer F."/>
            <person name="Land M."/>
            <person name="Hauser L."/>
            <person name="Markowitz V."/>
            <person name="Cheng J.-F."/>
            <person name="Hugenholtz P."/>
            <person name="Woyke T."/>
            <person name="Wu D."/>
            <person name="Spring S."/>
            <person name="Schroeder M."/>
            <person name="Brambilla E."/>
            <person name="Klenk H.-P."/>
            <person name="Eisen J.A."/>
        </authorList>
    </citation>
    <scope>NUCLEOTIDE SEQUENCE [LARGE SCALE GENOMIC DNA]</scope>
    <source>
        <strain evidence="2">DSM 15978 / NBRC 107637 / DMS1</strain>
    </source>
</reference>
<keyword evidence="2" id="KW-1185">Reference proteome</keyword>
<dbReference type="EMBL" id="CP003362">
    <property type="protein sequence ID" value="AGB50417.1"/>
    <property type="molecule type" value="Genomic_DNA"/>
</dbReference>
<sequence>MSLASSGQHDIFGVDFSGAKAACNKIWISHGQVIGERLVLVECYPLSEVSPAKLGRDHGLRALLGLICSSKSSIFGMDFPFGIPLPLMQGLSWNEFIRHFPELYASEDEFRDINRRTSGNVELKRATDKDVKAPFCVYNLRLYRQTYFGIRDIIRPLVISDAASILPMQSLRADVPWIIEICPASALKKEGLYIPYKGKGAKKQAVREHILDHLERKALDLPEDIRDKALQNADGDALDSIIAAYSVFSVLHMLVPGKVIDEPYINEGFTFM</sequence>
<evidence type="ECO:0008006" key="3">
    <source>
        <dbReference type="Google" id="ProtNLM"/>
    </source>
</evidence>
<gene>
    <name evidence="1" type="ordered locus">Metho_2256</name>
</gene>
<evidence type="ECO:0000313" key="1">
    <source>
        <dbReference type="EMBL" id="AGB50417.1"/>
    </source>
</evidence>
<dbReference type="STRING" id="867904.Metho_2256"/>